<dbReference type="SUPFAM" id="SSF52283">
    <property type="entry name" value="Formate/glycerate dehydrogenase catalytic domain-like"/>
    <property type="match status" value="1"/>
</dbReference>
<evidence type="ECO:0000259" key="5">
    <source>
        <dbReference type="Pfam" id="PF00389"/>
    </source>
</evidence>
<dbReference type="InterPro" id="IPR006139">
    <property type="entry name" value="D-isomer_2_OHA_DH_cat_dom"/>
</dbReference>
<evidence type="ECO:0000256" key="2">
    <source>
        <dbReference type="ARBA" id="ARBA00023002"/>
    </source>
</evidence>
<dbReference type="Pfam" id="PF02826">
    <property type="entry name" value="2-Hacid_dh_C"/>
    <property type="match status" value="1"/>
</dbReference>
<feature type="domain" description="D-isomer specific 2-hydroxyacid dehydrogenase catalytic" evidence="5">
    <location>
        <begin position="12"/>
        <end position="317"/>
    </location>
</feature>
<evidence type="ECO:0000256" key="4">
    <source>
        <dbReference type="RuleBase" id="RU003719"/>
    </source>
</evidence>
<dbReference type="PROSITE" id="PS00671">
    <property type="entry name" value="D_2_HYDROXYACID_DH_3"/>
    <property type="match status" value="1"/>
</dbReference>
<evidence type="ECO:0000259" key="6">
    <source>
        <dbReference type="Pfam" id="PF02826"/>
    </source>
</evidence>
<dbReference type="InterPro" id="IPR029753">
    <property type="entry name" value="D-isomer_DH_CS"/>
</dbReference>
<feature type="domain" description="D-isomer specific 2-hydroxyacid dehydrogenase NAD-binding" evidence="6">
    <location>
        <begin position="110"/>
        <end position="286"/>
    </location>
</feature>
<dbReference type="InterPro" id="IPR036291">
    <property type="entry name" value="NAD(P)-bd_dom_sf"/>
</dbReference>
<dbReference type="CDD" id="cd12173">
    <property type="entry name" value="PGDH_4"/>
    <property type="match status" value="1"/>
</dbReference>
<proteinExistence type="inferred from homology"/>
<dbReference type="GO" id="GO:0051287">
    <property type="term" value="F:NAD binding"/>
    <property type="evidence" value="ECO:0007669"/>
    <property type="project" value="InterPro"/>
</dbReference>
<dbReference type="Gene3D" id="3.40.50.720">
    <property type="entry name" value="NAD(P)-binding Rossmann-like Domain"/>
    <property type="match status" value="2"/>
</dbReference>
<reference evidence="7 8" key="1">
    <citation type="submission" date="2019-06" db="EMBL/GenBank/DDBJ databases">
        <title>New taxonomy in bacterial strain CC-CFT640, isolated from vineyard.</title>
        <authorList>
            <person name="Lin S.-Y."/>
            <person name="Tsai C.-F."/>
            <person name="Young C.-C."/>
        </authorList>
    </citation>
    <scope>NUCLEOTIDE SEQUENCE [LARGE SCALE GENOMIC DNA]</scope>
    <source>
        <strain evidence="7 8">CC-CFT640</strain>
    </source>
</reference>
<dbReference type="OrthoDB" id="9793626at2"/>
<keyword evidence="2 4" id="KW-0560">Oxidoreductase</keyword>
<name>A0A5C8PK04_9HYPH</name>
<protein>
    <submittedName>
        <fullName evidence="7">Hydroxyacid dehydrogenase</fullName>
    </submittedName>
</protein>
<evidence type="ECO:0000313" key="7">
    <source>
        <dbReference type="EMBL" id="TXL73692.1"/>
    </source>
</evidence>
<dbReference type="Proteomes" id="UP000321638">
    <property type="component" value="Unassembled WGS sequence"/>
</dbReference>
<accession>A0A5C8PK04</accession>
<dbReference type="InterPro" id="IPR006140">
    <property type="entry name" value="D-isomer_DH_NAD-bd"/>
</dbReference>
<dbReference type="FunFam" id="3.40.50.720:FF:000203">
    <property type="entry name" value="D-3-phosphoglycerate dehydrogenase (SerA)"/>
    <property type="match status" value="1"/>
</dbReference>
<gene>
    <name evidence="7" type="ORF">FHP25_19985</name>
</gene>
<dbReference type="AlphaFoldDB" id="A0A5C8PK04"/>
<evidence type="ECO:0000256" key="3">
    <source>
        <dbReference type="ARBA" id="ARBA00023027"/>
    </source>
</evidence>
<dbReference type="SUPFAM" id="SSF51735">
    <property type="entry name" value="NAD(P)-binding Rossmann-fold domains"/>
    <property type="match status" value="1"/>
</dbReference>
<evidence type="ECO:0000313" key="8">
    <source>
        <dbReference type="Proteomes" id="UP000321638"/>
    </source>
</evidence>
<dbReference type="PANTHER" id="PTHR42789:SF1">
    <property type="entry name" value="D-ISOMER SPECIFIC 2-HYDROXYACID DEHYDROGENASE FAMILY PROTEIN (AFU_ORTHOLOGUE AFUA_6G10090)"/>
    <property type="match status" value="1"/>
</dbReference>
<organism evidence="7 8">
    <name type="scientific">Vineibacter terrae</name>
    <dbReference type="NCBI Taxonomy" id="2586908"/>
    <lineage>
        <taxon>Bacteria</taxon>
        <taxon>Pseudomonadati</taxon>
        <taxon>Pseudomonadota</taxon>
        <taxon>Alphaproteobacteria</taxon>
        <taxon>Hyphomicrobiales</taxon>
        <taxon>Vineibacter</taxon>
    </lineage>
</organism>
<keyword evidence="3" id="KW-0520">NAD</keyword>
<dbReference type="GO" id="GO:0016616">
    <property type="term" value="F:oxidoreductase activity, acting on the CH-OH group of donors, NAD or NADP as acceptor"/>
    <property type="evidence" value="ECO:0007669"/>
    <property type="project" value="InterPro"/>
</dbReference>
<dbReference type="Pfam" id="PF00389">
    <property type="entry name" value="2-Hacid_dh"/>
    <property type="match status" value="1"/>
</dbReference>
<evidence type="ECO:0000256" key="1">
    <source>
        <dbReference type="ARBA" id="ARBA00005854"/>
    </source>
</evidence>
<sequence length="324" mass="34748">MQNKWKIVMPTPVPAAGMALLKVRPDVEAVVLGKFSTEAFHAALKDAHGVTLGLTPFGEAECEAAPELKVAARIGVGYDTVDVPALTRRKIPLMVTGIANSVSVAEHAIFLMMSLAKRGADYDRMVRENRWGDRFGELPVDLFQKTLLIIGFGRIGSRTAKRCLAMDMEVLVYDPYVPPAVIRGSGCEPVANLKDGLARADFVTVHCPKNAETVDLIGRGELAAMKRTAYIVNTARGGIINEDALYDALKGGTIRAAGLDVLDKEPPAEAHKLCALPNIIFAPHMAGVTAEALARMAAATVQNVLDVFDGKPNPDNVVNREVLA</sequence>
<comment type="similarity">
    <text evidence="1 4">Belongs to the D-isomer specific 2-hydroxyacid dehydrogenase family.</text>
</comment>
<dbReference type="EMBL" id="VDUZ01000023">
    <property type="protein sequence ID" value="TXL73692.1"/>
    <property type="molecule type" value="Genomic_DNA"/>
</dbReference>
<comment type="caution">
    <text evidence="7">The sequence shown here is derived from an EMBL/GenBank/DDBJ whole genome shotgun (WGS) entry which is preliminary data.</text>
</comment>
<dbReference type="InterPro" id="IPR050857">
    <property type="entry name" value="D-2-hydroxyacid_DH"/>
</dbReference>
<dbReference type="PANTHER" id="PTHR42789">
    <property type="entry name" value="D-ISOMER SPECIFIC 2-HYDROXYACID DEHYDROGENASE FAMILY PROTEIN (AFU_ORTHOLOGUE AFUA_6G10090)"/>
    <property type="match status" value="1"/>
</dbReference>
<keyword evidence="8" id="KW-1185">Reference proteome</keyword>